<reference evidence="2 3" key="1">
    <citation type="journal article" date="2019" name="Nat. Med.">
        <title>A library of human gut bacterial isolates paired with longitudinal multiomics data enables mechanistic microbiome research.</title>
        <authorList>
            <person name="Poyet M."/>
            <person name="Groussin M."/>
            <person name="Gibbons S.M."/>
            <person name="Avila-Pacheco J."/>
            <person name="Jiang X."/>
            <person name="Kearney S.M."/>
            <person name="Perrotta A.R."/>
            <person name="Berdy B."/>
            <person name="Zhao S."/>
            <person name="Lieberman T.D."/>
            <person name="Swanson P.K."/>
            <person name="Smith M."/>
            <person name="Roesemann S."/>
            <person name="Alexander J.E."/>
            <person name="Rich S.A."/>
            <person name="Livny J."/>
            <person name="Vlamakis H."/>
            <person name="Clish C."/>
            <person name="Bullock K."/>
            <person name="Deik A."/>
            <person name="Scott J."/>
            <person name="Pierce K.A."/>
            <person name="Xavier R.J."/>
            <person name="Alm E.J."/>
        </authorList>
    </citation>
    <scope>NUCLEOTIDE SEQUENCE [LARGE SCALE GENOMIC DNA]</scope>
    <source>
        <strain evidence="2 3">BIOML-A2</strain>
    </source>
</reference>
<accession>A0A6L6N6Z4</accession>
<name>A0A6L6N6Z4_9BURK</name>
<dbReference type="Gene3D" id="3.40.50.300">
    <property type="entry name" value="P-loop containing nucleotide triphosphate hydrolases"/>
    <property type="match status" value="1"/>
</dbReference>
<dbReference type="RefSeq" id="WP_008865108.1">
    <property type="nucleotide sequence ID" value="NZ_CATXDL010000002.1"/>
</dbReference>
<dbReference type="InterPro" id="IPR027417">
    <property type="entry name" value="P-loop_NTPase"/>
</dbReference>
<dbReference type="Pfam" id="PF13304">
    <property type="entry name" value="AAA_21"/>
    <property type="match status" value="1"/>
</dbReference>
<dbReference type="GO" id="GO:0016887">
    <property type="term" value="F:ATP hydrolysis activity"/>
    <property type="evidence" value="ECO:0007669"/>
    <property type="project" value="InterPro"/>
</dbReference>
<dbReference type="GO" id="GO:0005524">
    <property type="term" value="F:ATP binding"/>
    <property type="evidence" value="ECO:0007669"/>
    <property type="project" value="InterPro"/>
</dbReference>
<sequence length="426" mass="48620">MLIEFKFSNFLSYDEITTFSMVAGKERTNSKTLASISKFRLKLLPLAAIYGANASGKSNLIKALDFLKTLVTTPRLKGKIPLQNFYFTEDKNPISKFEISILVNELIYEFKIACNEDEILYEELIERNSRSEKTLFLRDNDKVRINPNINSFEAIQCIADRSLDRPYSLLATLSSMKFKPFEEVFRWFSEELKVIYPDSFLVSYDLDVGGNGSWNSLLSEVLKNTDTGISALVSTPVSESALRLSPYERNELLSTVSCQGSQLIKEPGGGRVLAYYKDGDLAFRRLFAVHEISGKEYLIPLEQESTGTRKIIDLAPTINDLLLSKKNCVYVIDGINHGLHTEINYWLVRRFLENVSSNTRKQLVFTSHDTNLLRRAGLRRDEIWFVERRQDSSSQLVNVVEFEGLRNDSSLQKLYEEGRFGGSPKL</sequence>
<organism evidence="2 3">
    <name type="scientific">Parasutterella excrementihominis</name>
    <dbReference type="NCBI Taxonomy" id="487175"/>
    <lineage>
        <taxon>Bacteria</taxon>
        <taxon>Pseudomonadati</taxon>
        <taxon>Pseudomonadota</taxon>
        <taxon>Betaproteobacteria</taxon>
        <taxon>Burkholderiales</taxon>
        <taxon>Sutterellaceae</taxon>
        <taxon>Parasutterella</taxon>
    </lineage>
</organism>
<dbReference type="InterPro" id="IPR003959">
    <property type="entry name" value="ATPase_AAA_core"/>
</dbReference>
<dbReference type="GeneID" id="43349950"/>
<gene>
    <name evidence="2" type="ORF">GMD42_11540</name>
</gene>
<dbReference type="AlphaFoldDB" id="A0A6L6N6Z4"/>
<dbReference type="PANTHER" id="PTHR40396:SF1">
    <property type="entry name" value="ATPASE AAA-TYPE CORE DOMAIN-CONTAINING PROTEIN"/>
    <property type="match status" value="1"/>
</dbReference>
<evidence type="ECO:0000259" key="1">
    <source>
        <dbReference type="Pfam" id="PF13304"/>
    </source>
</evidence>
<feature type="domain" description="ATPase AAA-type core" evidence="1">
    <location>
        <begin position="46"/>
        <end position="373"/>
    </location>
</feature>
<dbReference type="Proteomes" id="UP000462362">
    <property type="component" value="Unassembled WGS sequence"/>
</dbReference>
<dbReference type="SUPFAM" id="SSF52540">
    <property type="entry name" value="P-loop containing nucleoside triphosphate hydrolases"/>
    <property type="match status" value="1"/>
</dbReference>
<comment type="caution">
    <text evidence="2">The sequence shown here is derived from an EMBL/GenBank/DDBJ whole genome shotgun (WGS) entry which is preliminary data.</text>
</comment>
<dbReference type="PANTHER" id="PTHR40396">
    <property type="entry name" value="ATPASE-LIKE PROTEIN"/>
    <property type="match status" value="1"/>
</dbReference>
<dbReference type="EMBL" id="WNCL01000054">
    <property type="protein sequence ID" value="MTU44220.1"/>
    <property type="molecule type" value="Genomic_DNA"/>
</dbReference>
<protein>
    <submittedName>
        <fullName evidence="2">AAA family ATPase</fullName>
    </submittedName>
</protein>
<evidence type="ECO:0000313" key="2">
    <source>
        <dbReference type="EMBL" id="MTU44220.1"/>
    </source>
</evidence>
<proteinExistence type="predicted"/>
<evidence type="ECO:0000313" key="3">
    <source>
        <dbReference type="Proteomes" id="UP000462362"/>
    </source>
</evidence>